<feature type="domain" description="TNase-like" evidence="5">
    <location>
        <begin position="23"/>
        <end position="155"/>
    </location>
</feature>
<sequence length="256" mass="28678">MRMRLALLILLLLPLPAHAALVRDGAAAVVAIVDGDTLMLETGREVRLVGLQAPKLPLGRRNFQPWPLAEEAKAALAELALNRRLTLSYGGARQDRHGRLLAHLHRAEDGLWIQGEMLRRGLARVYSFPDNRALVAEMLALEREARAAERGIWGQPYYRVLDHGEAGQFIDSFQLVEGRVVAAERRGNRAYLNFDQDWRSDFTVTLDNRALGLFERAGVDPIALSGKKIRIRGWLKSFNGPAIEATHPEQIEVLQE</sequence>
<evidence type="ECO:0000256" key="3">
    <source>
        <dbReference type="ARBA" id="ARBA00022801"/>
    </source>
</evidence>
<evidence type="ECO:0000313" key="7">
    <source>
        <dbReference type="Proteomes" id="UP000076400"/>
    </source>
</evidence>
<gene>
    <name evidence="6" type="ORF">AUP43_07760</name>
</gene>
<feature type="chain" id="PRO_5007602249" evidence="4">
    <location>
        <begin position="20"/>
        <end position="256"/>
    </location>
</feature>
<dbReference type="OrthoDB" id="7618306at2"/>
<evidence type="ECO:0000256" key="1">
    <source>
        <dbReference type="ARBA" id="ARBA00022722"/>
    </source>
</evidence>
<dbReference type="RefSeq" id="WP_067555151.1">
    <property type="nucleotide sequence ID" value="NZ_LPXN01000100.1"/>
</dbReference>
<dbReference type="PROSITE" id="PS50830">
    <property type="entry name" value="TNASE_3"/>
    <property type="match status" value="1"/>
</dbReference>
<dbReference type="InterPro" id="IPR016071">
    <property type="entry name" value="Staphylococal_nuclease_OB-fold"/>
</dbReference>
<keyword evidence="4" id="KW-0732">Signal</keyword>
<dbReference type="PANTHER" id="PTHR12302">
    <property type="entry name" value="EBNA2 BINDING PROTEIN P100"/>
    <property type="match status" value="1"/>
</dbReference>
<dbReference type="Proteomes" id="UP000076400">
    <property type="component" value="Unassembled WGS sequence"/>
</dbReference>
<dbReference type="Pfam" id="PF00565">
    <property type="entry name" value="SNase"/>
    <property type="match status" value="1"/>
</dbReference>
<dbReference type="SUPFAM" id="SSF50199">
    <property type="entry name" value="Staphylococcal nuclease"/>
    <property type="match status" value="1"/>
</dbReference>
<keyword evidence="3" id="KW-0378">Hydrolase</keyword>
<evidence type="ECO:0000256" key="4">
    <source>
        <dbReference type="SAM" id="SignalP"/>
    </source>
</evidence>
<feature type="signal peptide" evidence="4">
    <location>
        <begin position="1"/>
        <end position="19"/>
    </location>
</feature>
<keyword evidence="1" id="KW-0540">Nuclease</keyword>
<evidence type="ECO:0000313" key="6">
    <source>
        <dbReference type="EMBL" id="KZD09101.1"/>
    </source>
</evidence>
<dbReference type="Gene3D" id="2.40.50.90">
    <property type="match status" value="1"/>
</dbReference>
<proteinExistence type="predicted"/>
<comment type="caution">
    <text evidence="6">The sequence shown here is derived from an EMBL/GenBank/DDBJ whole genome shotgun (WGS) entry which is preliminary data.</text>
</comment>
<accession>A0A154W6M5</accession>
<dbReference type="SMART" id="SM00318">
    <property type="entry name" value="SNc"/>
    <property type="match status" value="1"/>
</dbReference>
<dbReference type="InterPro" id="IPR035437">
    <property type="entry name" value="SNase_OB-fold_sf"/>
</dbReference>
<dbReference type="AlphaFoldDB" id="A0A154W6M5"/>
<evidence type="ECO:0000256" key="2">
    <source>
        <dbReference type="ARBA" id="ARBA00022759"/>
    </source>
</evidence>
<name>A0A154W6M5_9PROT</name>
<organism evidence="6 7">
    <name type="scientific">Oceanibaculum pacificum</name>
    <dbReference type="NCBI Taxonomy" id="580166"/>
    <lineage>
        <taxon>Bacteria</taxon>
        <taxon>Pseudomonadati</taxon>
        <taxon>Pseudomonadota</taxon>
        <taxon>Alphaproteobacteria</taxon>
        <taxon>Rhodospirillales</taxon>
        <taxon>Oceanibaculaceae</taxon>
        <taxon>Oceanibaculum</taxon>
    </lineage>
</organism>
<dbReference type="EMBL" id="LPXN01000100">
    <property type="protein sequence ID" value="KZD09101.1"/>
    <property type="molecule type" value="Genomic_DNA"/>
</dbReference>
<reference evidence="6 7" key="1">
    <citation type="submission" date="2015-12" db="EMBL/GenBank/DDBJ databases">
        <title>Genome sequence of Oceanibaculum pacificum MCCC 1A02656.</title>
        <authorList>
            <person name="Lu L."/>
            <person name="Lai Q."/>
            <person name="Shao Z."/>
            <person name="Qian P."/>
        </authorList>
    </citation>
    <scope>NUCLEOTIDE SEQUENCE [LARGE SCALE GENOMIC DNA]</scope>
    <source>
        <strain evidence="6 7">MCCC 1A02656</strain>
    </source>
</reference>
<evidence type="ECO:0000259" key="5">
    <source>
        <dbReference type="PROSITE" id="PS50830"/>
    </source>
</evidence>
<dbReference type="GO" id="GO:0004519">
    <property type="term" value="F:endonuclease activity"/>
    <property type="evidence" value="ECO:0007669"/>
    <property type="project" value="UniProtKB-KW"/>
</dbReference>
<dbReference type="PANTHER" id="PTHR12302:SF3">
    <property type="entry name" value="SERINE_THREONINE-PROTEIN KINASE 31"/>
    <property type="match status" value="1"/>
</dbReference>
<dbReference type="STRING" id="580166.AUP43_07760"/>
<protein>
    <submittedName>
        <fullName evidence="6">Nuclease (SNase)</fullName>
    </submittedName>
</protein>
<keyword evidence="2" id="KW-0255">Endonuclease</keyword>
<dbReference type="GO" id="GO:0016787">
    <property type="term" value="F:hydrolase activity"/>
    <property type="evidence" value="ECO:0007669"/>
    <property type="project" value="UniProtKB-KW"/>
</dbReference>
<keyword evidence="7" id="KW-1185">Reference proteome</keyword>